<dbReference type="RefSeq" id="WP_150904143.1">
    <property type="nucleotide sequence ID" value="NZ_VTWT01000006.1"/>
</dbReference>
<dbReference type="GO" id="GO:0016787">
    <property type="term" value="F:hydrolase activity"/>
    <property type="evidence" value="ECO:0007669"/>
    <property type="project" value="UniProtKB-KW"/>
</dbReference>
<organism evidence="1 2">
    <name type="scientific">Adhaeribacter soli</name>
    <dbReference type="NCBI Taxonomy" id="2607655"/>
    <lineage>
        <taxon>Bacteria</taxon>
        <taxon>Pseudomonadati</taxon>
        <taxon>Bacteroidota</taxon>
        <taxon>Cytophagia</taxon>
        <taxon>Cytophagales</taxon>
        <taxon>Hymenobacteraceae</taxon>
        <taxon>Adhaeribacter</taxon>
    </lineage>
</organism>
<dbReference type="Pfam" id="PF12710">
    <property type="entry name" value="HAD"/>
    <property type="match status" value="1"/>
</dbReference>
<dbReference type="Gene3D" id="1.20.1440.100">
    <property type="entry name" value="SG protein - dephosphorylation function"/>
    <property type="match status" value="1"/>
</dbReference>
<keyword evidence="1" id="KW-0378">Hydrolase</keyword>
<evidence type="ECO:0000313" key="2">
    <source>
        <dbReference type="Proteomes" id="UP000326570"/>
    </source>
</evidence>
<name>A0A5N1IRU2_9BACT</name>
<protein>
    <submittedName>
        <fullName evidence="1">Haloacid dehalogenase-like hydrolase</fullName>
    </submittedName>
</protein>
<sequence>MTRPVPVKVVVFDLNKTFYRKSSKEEFYKFICTKRPKRLRYFFEMLWFTFLEKLNLIRQTEFKENFFNYLDNLPPEKVKQYAEEFWQKEYPHNFNSEIKQRLEEAKANSEELFCATGALEVYVEPLFKLFPVAGFAGTKAQYNGSTYKVVGKACKGEEKVKRLEEHYRGRKFTLTEAYSDKPEELFEFTQKPFLVKKGKINPIRDGH</sequence>
<dbReference type="InterPro" id="IPR023214">
    <property type="entry name" value="HAD_sf"/>
</dbReference>
<keyword evidence="2" id="KW-1185">Reference proteome</keyword>
<proteinExistence type="predicted"/>
<comment type="caution">
    <text evidence="1">The sequence shown here is derived from an EMBL/GenBank/DDBJ whole genome shotgun (WGS) entry which is preliminary data.</text>
</comment>
<dbReference type="SUPFAM" id="SSF56784">
    <property type="entry name" value="HAD-like"/>
    <property type="match status" value="1"/>
</dbReference>
<accession>A0A5N1IRU2</accession>
<dbReference type="Gene3D" id="3.40.50.1000">
    <property type="entry name" value="HAD superfamily/HAD-like"/>
    <property type="match status" value="1"/>
</dbReference>
<dbReference type="InterPro" id="IPR036412">
    <property type="entry name" value="HAD-like_sf"/>
</dbReference>
<dbReference type="EMBL" id="VTWT01000006">
    <property type="protein sequence ID" value="KAA9332730.1"/>
    <property type="molecule type" value="Genomic_DNA"/>
</dbReference>
<evidence type="ECO:0000313" key="1">
    <source>
        <dbReference type="EMBL" id="KAA9332730.1"/>
    </source>
</evidence>
<reference evidence="1 2" key="1">
    <citation type="submission" date="2019-09" db="EMBL/GenBank/DDBJ databases">
        <title>Genome sequence of Adhaeribacter sp. M2.</title>
        <authorList>
            <person name="Srinivasan S."/>
        </authorList>
    </citation>
    <scope>NUCLEOTIDE SEQUENCE [LARGE SCALE GENOMIC DNA]</scope>
    <source>
        <strain evidence="1 2">M2</strain>
    </source>
</reference>
<dbReference type="Proteomes" id="UP000326570">
    <property type="component" value="Unassembled WGS sequence"/>
</dbReference>
<dbReference type="AlphaFoldDB" id="A0A5N1IRU2"/>
<gene>
    <name evidence="1" type="ORF">F0P94_12035</name>
</gene>